<dbReference type="Pfam" id="PF00149">
    <property type="entry name" value="Metallophos"/>
    <property type="match status" value="1"/>
</dbReference>
<dbReference type="PANTHER" id="PTHR12905">
    <property type="entry name" value="METALLOPHOSPHOESTERASE"/>
    <property type="match status" value="1"/>
</dbReference>
<proteinExistence type="predicted"/>
<evidence type="ECO:0000256" key="1">
    <source>
        <dbReference type="SAM" id="MobiDB-lite"/>
    </source>
</evidence>
<dbReference type="InterPro" id="IPR029052">
    <property type="entry name" value="Metallo-depent_PP-like"/>
</dbReference>
<dbReference type="Proteomes" id="UP000077248">
    <property type="component" value="Unassembled WGS sequence"/>
</dbReference>
<feature type="region of interest" description="Disordered" evidence="1">
    <location>
        <begin position="333"/>
        <end position="366"/>
    </location>
</feature>
<feature type="compositionally biased region" description="Polar residues" evidence="1">
    <location>
        <begin position="275"/>
        <end position="285"/>
    </location>
</feature>
<dbReference type="AlphaFoldDB" id="A0A177DUB6"/>
<organism evidence="3 4">
    <name type="scientific">Alternaria alternata</name>
    <name type="common">Alternaria rot fungus</name>
    <name type="synonym">Torula alternata</name>
    <dbReference type="NCBI Taxonomy" id="5599"/>
    <lineage>
        <taxon>Eukaryota</taxon>
        <taxon>Fungi</taxon>
        <taxon>Dikarya</taxon>
        <taxon>Ascomycota</taxon>
        <taxon>Pezizomycotina</taxon>
        <taxon>Dothideomycetes</taxon>
        <taxon>Pleosporomycetidae</taxon>
        <taxon>Pleosporales</taxon>
        <taxon>Pleosporineae</taxon>
        <taxon>Pleosporaceae</taxon>
        <taxon>Alternaria</taxon>
        <taxon>Alternaria sect. Alternaria</taxon>
        <taxon>Alternaria alternata complex</taxon>
    </lineage>
</organism>
<dbReference type="CDD" id="cd07379">
    <property type="entry name" value="MPP_239FB"/>
    <property type="match status" value="1"/>
</dbReference>
<feature type="domain" description="Calcineurin-like phosphoesterase" evidence="2">
    <location>
        <begin position="9"/>
        <end position="209"/>
    </location>
</feature>
<reference evidence="3 4" key="1">
    <citation type="submission" date="2016-05" db="EMBL/GenBank/DDBJ databases">
        <title>Comparative analysis of secretome profiles of manganese(II)-oxidizing ascomycete fungi.</title>
        <authorList>
            <consortium name="DOE Joint Genome Institute"/>
            <person name="Zeiner C.A."/>
            <person name="Purvine S.O."/>
            <person name="Zink E.M."/>
            <person name="Wu S."/>
            <person name="Pasa-Tolic L."/>
            <person name="Chaput D.L."/>
            <person name="Haridas S."/>
            <person name="Grigoriev I.V."/>
            <person name="Santelli C.M."/>
            <person name="Hansel C.M."/>
        </authorList>
    </citation>
    <scope>NUCLEOTIDE SEQUENCE [LARGE SCALE GENOMIC DNA]</scope>
    <source>
        <strain evidence="3 4">SRC1lrK2f</strain>
    </source>
</reference>
<dbReference type="KEGG" id="aalt:CC77DRAFT_984225"/>
<keyword evidence="4" id="KW-1185">Reference proteome</keyword>
<dbReference type="PANTHER" id="PTHR12905:SF16">
    <property type="entry name" value="SER_THR PROTEIN PHOSPHATASE FAMILY PROTEIN (AFU_ORTHOLOGUE AFUA_1G06000)"/>
    <property type="match status" value="1"/>
</dbReference>
<dbReference type="EMBL" id="KV441473">
    <property type="protein sequence ID" value="OAG23345.1"/>
    <property type="molecule type" value="Genomic_DNA"/>
</dbReference>
<feature type="region of interest" description="Disordered" evidence="1">
    <location>
        <begin position="268"/>
        <end position="321"/>
    </location>
</feature>
<dbReference type="RefSeq" id="XP_018388766.1">
    <property type="nucleotide sequence ID" value="XM_018536164.1"/>
</dbReference>
<evidence type="ECO:0000313" key="4">
    <source>
        <dbReference type="Proteomes" id="UP000077248"/>
    </source>
</evidence>
<dbReference type="InterPro" id="IPR004843">
    <property type="entry name" value="Calcineurin-like_PHP"/>
</dbReference>
<accession>A0A177DUB6</accession>
<protein>
    <submittedName>
        <fullName evidence="3">Metallo-dependent phosphatase</fullName>
    </submittedName>
</protein>
<dbReference type="GeneID" id="29121758"/>
<dbReference type="GO" id="GO:0016787">
    <property type="term" value="F:hydrolase activity"/>
    <property type="evidence" value="ECO:0007669"/>
    <property type="project" value="InterPro"/>
</dbReference>
<evidence type="ECO:0000259" key="2">
    <source>
        <dbReference type="Pfam" id="PF00149"/>
    </source>
</evidence>
<gene>
    <name evidence="3" type="ORF">CC77DRAFT_984225</name>
</gene>
<dbReference type="Gene3D" id="3.60.21.10">
    <property type="match status" value="1"/>
</dbReference>
<dbReference type="InterPro" id="IPR051693">
    <property type="entry name" value="UPF0046_metallophosphoest"/>
</dbReference>
<dbReference type="SUPFAM" id="SSF56300">
    <property type="entry name" value="Metallo-dependent phosphatases"/>
    <property type="match status" value="1"/>
</dbReference>
<sequence length="436" mass="47750">MSTTRRKTRVVCISDTHNQTPKLPPGDVLIHAGDLTNQGSYTELKRKVEWLEKQDFEAKIVIAGNHDITLDKPFFEENKASWKWPGFQDTEACRKLLTESKSITYLENESTTVRLPRRGTWFTVFGSPCTPKQQLADWAFQYEPNEAEKVWNRIPNGVDIVVTHTPPMGQCDGVGASRQQKDGRSGCPALLRRLEIVRPMLNICGHIHNGRGVETVQWRRRSSSLQLHGQPTTMDSGTLVSSVQFWNDPGASSKKLSLVDLTTMRARAGRGSGCDHTSLTRQLQPDSRCDHLQGQPDASFAPDQTGHKPPSGGDAKGEKLNPTASLTDVALRDSEALWGGSRGKAGGGGGLEHHDESDTGHGCPDEATQYIAERPRGMPPSGTEVARSQTTVINAAYLGPRVAGKTSVVYNKPIVVDVELPVWGSLDEPSEVYPQG</sequence>
<name>A0A177DUB6_ALTAL</name>
<dbReference type="OMA" id="TPPKGHC"/>
<evidence type="ECO:0000313" key="3">
    <source>
        <dbReference type="EMBL" id="OAG23345.1"/>
    </source>
</evidence>
<feature type="compositionally biased region" description="Gly residues" evidence="1">
    <location>
        <begin position="340"/>
        <end position="350"/>
    </location>
</feature>
<dbReference type="VEuPathDB" id="FungiDB:CC77DRAFT_984225"/>